<accession>A0A930UVT3</accession>
<sequence length="415" mass="43629">MRVHPRLVVAAAACLALLGVGVVTWRVTTPDTYVAPTTGAADAPSDRARPAAAVVALADLQRAITRRDVTAVERLAPPDDATASSLLASVVQNAQALDLRDVVIRFIDSTGGGVDAEGRWSGTADVSWRIAGFDRGTARMEVPFTFRNVGDRGVAVESADPDQGTVPLWLQGPLQVRKAPDVLVMVSGTSQEARTYDRLAQRAVPVVEKVLPSSRVSLVVEVPSSAAALDAMLGADPGTYENVAAVTTSPDGVVSVGSPVHVFVNPDEMNRLKPTGAQVVMSHEATHAVTDAPLSQAPQWLVEGFADYVALRDVKLPLSTTAAQIIAQVKADGVPAALPGTAEFDTASTHLGAAYEAAWLACRLIARVAGQDALVRLYDKLASGGDVDATLRRVTGLSLAEVTGRWRTQLDRLAR</sequence>
<organism evidence="1 2">
    <name type="scientific">Nocardioides acrostichi</name>
    <dbReference type="NCBI Taxonomy" id="2784339"/>
    <lineage>
        <taxon>Bacteria</taxon>
        <taxon>Bacillati</taxon>
        <taxon>Actinomycetota</taxon>
        <taxon>Actinomycetes</taxon>
        <taxon>Propionibacteriales</taxon>
        <taxon>Nocardioidaceae</taxon>
        <taxon>Nocardioides</taxon>
    </lineage>
</organism>
<dbReference type="RefSeq" id="WP_194501769.1">
    <property type="nucleotide sequence ID" value="NZ_JADIVZ010000001.1"/>
</dbReference>
<reference evidence="1" key="1">
    <citation type="submission" date="2020-11" db="EMBL/GenBank/DDBJ databases">
        <title>Nocardioides sp. CBS4Y-1, whole genome shotgun sequence.</title>
        <authorList>
            <person name="Tuo L."/>
        </authorList>
    </citation>
    <scope>NUCLEOTIDE SEQUENCE</scope>
    <source>
        <strain evidence="1">CBS4Y-1</strain>
    </source>
</reference>
<gene>
    <name evidence="1" type="ORF">ISG29_02570</name>
</gene>
<evidence type="ECO:0008006" key="3">
    <source>
        <dbReference type="Google" id="ProtNLM"/>
    </source>
</evidence>
<dbReference type="EMBL" id="JADIVZ010000001">
    <property type="protein sequence ID" value="MBF4160557.1"/>
    <property type="molecule type" value="Genomic_DNA"/>
</dbReference>
<proteinExistence type="predicted"/>
<keyword evidence="2" id="KW-1185">Reference proteome</keyword>
<evidence type="ECO:0000313" key="2">
    <source>
        <dbReference type="Proteomes" id="UP000656804"/>
    </source>
</evidence>
<name>A0A930UVT3_9ACTN</name>
<dbReference type="Proteomes" id="UP000656804">
    <property type="component" value="Unassembled WGS sequence"/>
</dbReference>
<comment type="caution">
    <text evidence="1">The sequence shown here is derived from an EMBL/GenBank/DDBJ whole genome shotgun (WGS) entry which is preliminary data.</text>
</comment>
<dbReference type="AlphaFoldDB" id="A0A930UVT3"/>
<protein>
    <recommendedName>
        <fullName evidence="3">Peptidase MA superfamily protein</fullName>
    </recommendedName>
</protein>
<evidence type="ECO:0000313" key="1">
    <source>
        <dbReference type="EMBL" id="MBF4160557.1"/>
    </source>
</evidence>